<dbReference type="PIRSF" id="PIRSF036949">
    <property type="entry name" value="RPA32"/>
    <property type="match status" value="1"/>
</dbReference>
<comment type="similarity">
    <text evidence="2">Belongs to the replication factor A protein 2 family.</text>
</comment>
<keyword evidence="4" id="KW-0238">DNA-binding</keyword>
<feature type="compositionally biased region" description="Gly residues" evidence="6">
    <location>
        <begin position="21"/>
        <end position="44"/>
    </location>
</feature>
<dbReference type="Gene3D" id="2.40.50.140">
    <property type="entry name" value="Nucleic acid-binding proteins"/>
    <property type="match status" value="1"/>
</dbReference>
<sequence>MGAEANYGGGGGYARTTTYGAQGGEDGGGFVGGSQQGSQGGQGGSKYDNDTLRPVTIKQLVDSKEDYPGGELKIDGLGVTQITLVGQIRSVNAQTTNITYRVDDGTGVTDVKKWVDAGGDDDEAGGASKGFALDTYVRVFGRLTTFNNKKHVGAHFIRAIDDFNEVNYHLLEAAYVHLALTKGAPAGGDGVAGAGGAGDDNMFVDGGYGGGGATTGGGGGGGGSAVPSRVSACSRGAQNFFKYLTEAVGGVDGVNLNTIATGTGLSTREVIAAADELLGTGLIYTTIDDETWAILDY</sequence>
<reference evidence="8" key="1">
    <citation type="journal article" date="2023" name="Mol. Phylogenet. Evol.">
        <title>Genome-scale phylogeny and comparative genomics of the fungal order Sordariales.</title>
        <authorList>
            <person name="Hensen N."/>
            <person name="Bonometti L."/>
            <person name="Westerberg I."/>
            <person name="Brannstrom I.O."/>
            <person name="Guillou S."/>
            <person name="Cros-Aarteil S."/>
            <person name="Calhoun S."/>
            <person name="Haridas S."/>
            <person name="Kuo A."/>
            <person name="Mondo S."/>
            <person name="Pangilinan J."/>
            <person name="Riley R."/>
            <person name="LaButti K."/>
            <person name="Andreopoulos B."/>
            <person name="Lipzen A."/>
            <person name="Chen C."/>
            <person name="Yan M."/>
            <person name="Daum C."/>
            <person name="Ng V."/>
            <person name="Clum A."/>
            <person name="Steindorff A."/>
            <person name="Ohm R.A."/>
            <person name="Martin F."/>
            <person name="Silar P."/>
            <person name="Natvig D.O."/>
            <person name="Lalanne C."/>
            <person name="Gautier V."/>
            <person name="Ament-Velasquez S.L."/>
            <person name="Kruys A."/>
            <person name="Hutchinson M.I."/>
            <person name="Powell A.J."/>
            <person name="Barry K."/>
            <person name="Miller A.N."/>
            <person name="Grigoriev I.V."/>
            <person name="Debuchy R."/>
            <person name="Gladieux P."/>
            <person name="Hiltunen Thoren M."/>
            <person name="Johannesson H."/>
        </authorList>
    </citation>
    <scope>NUCLEOTIDE SEQUENCE</scope>
    <source>
        <strain evidence="8">CBS 955.72</strain>
    </source>
</reference>
<dbReference type="PANTHER" id="PTHR13989:SF16">
    <property type="entry name" value="REPLICATION PROTEIN A2"/>
    <property type="match status" value="1"/>
</dbReference>
<evidence type="ECO:0000313" key="9">
    <source>
        <dbReference type="Proteomes" id="UP001275084"/>
    </source>
</evidence>
<proteinExistence type="inferred from homology"/>
<comment type="subcellular location">
    <subcellularLocation>
        <location evidence="1">Nucleus</location>
    </subcellularLocation>
</comment>
<dbReference type="InterPro" id="IPR040260">
    <property type="entry name" value="RFA2-like"/>
</dbReference>
<dbReference type="InterPro" id="IPR014646">
    <property type="entry name" value="Rfa2/RPA32"/>
</dbReference>
<dbReference type="PANTHER" id="PTHR13989">
    <property type="entry name" value="REPLICATION PROTEIN A-RELATED"/>
    <property type="match status" value="1"/>
</dbReference>
<dbReference type="SUPFAM" id="SSF50249">
    <property type="entry name" value="Nucleic acid-binding proteins"/>
    <property type="match status" value="1"/>
</dbReference>
<dbReference type="AlphaFoldDB" id="A0AAJ0ME40"/>
<evidence type="ECO:0000256" key="3">
    <source>
        <dbReference type="ARBA" id="ARBA00022705"/>
    </source>
</evidence>
<dbReference type="Gene3D" id="1.10.10.10">
    <property type="entry name" value="Winged helix-like DNA-binding domain superfamily/Winged helix DNA-binding domain"/>
    <property type="match status" value="1"/>
</dbReference>
<dbReference type="Proteomes" id="UP001275084">
    <property type="component" value="Unassembled WGS sequence"/>
</dbReference>
<dbReference type="GO" id="GO:0006289">
    <property type="term" value="P:nucleotide-excision repair"/>
    <property type="evidence" value="ECO:0007669"/>
    <property type="project" value="TreeGrafter"/>
</dbReference>
<evidence type="ECO:0000313" key="8">
    <source>
        <dbReference type="EMBL" id="KAK3353108.1"/>
    </source>
</evidence>
<gene>
    <name evidence="8" type="ORF">B0T25DRAFT_607173</name>
</gene>
<dbReference type="InterPro" id="IPR036388">
    <property type="entry name" value="WH-like_DNA-bd_sf"/>
</dbReference>
<dbReference type="SUPFAM" id="SSF46785">
    <property type="entry name" value="Winged helix' DNA-binding domain"/>
    <property type="match status" value="1"/>
</dbReference>
<evidence type="ECO:0000256" key="6">
    <source>
        <dbReference type="SAM" id="MobiDB-lite"/>
    </source>
</evidence>
<dbReference type="CDD" id="cd04478">
    <property type="entry name" value="RPA2_DBD_D"/>
    <property type="match status" value="1"/>
</dbReference>
<comment type="caution">
    <text evidence="8">The sequence shown here is derived from an EMBL/GenBank/DDBJ whole genome shotgun (WGS) entry which is preliminary data.</text>
</comment>
<dbReference type="GO" id="GO:0000781">
    <property type="term" value="C:chromosome, telomeric region"/>
    <property type="evidence" value="ECO:0007669"/>
    <property type="project" value="TreeGrafter"/>
</dbReference>
<accession>A0AAJ0ME40</accession>
<keyword evidence="5" id="KW-0539">Nucleus</keyword>
<organism evidence="8 9">
    <name type="scientific">Lasiosphaeria hispida</name>
    <dbReference type="NCBI Taxonomy" id="260671"/>
    <lineage>
        <taxon>Eukaryota</taxon>
        <taxon>Fungi</taxon>
        <taxon>Dikarya</taxon>
        <taxon>Ascomycota</taxon>
        <taxon>Pezizomycotina</taxon>
        <taxon>Sordariomycetes</taxon>
        <taxon>Sordariomycetidae</taxon>
        <taxon>Sordariales</taxon>
        <taxon>Lasiosphaeriaceae</taxon>
        <taxon>Lasiosphaeria</taxon>
    </lineage>
</organism>
<dbReference type="GO" id="GO:0003697">
    <property type="term" value="F:single-stranded DNA binding"/>
    <property type="evidence" value="ECO:0007669"/>
    <property type="project" value="TreeGrafter"/>
</dbReference>
<protein>
    <recommendedName>
        <fullName evidence="7">Replication protein A C-terminal domain-containing protein</fullName>
    </recommendedName>
</protein>
<dbReference type="Pfam" id="PF08784">
    <property type="entry name" value="RPA_C"/>
    <property type="match status" value="1"/>
</dbReference>
<dbReference type="GO" id="GO:0000724">
    <property type="term" value="P:double-strand break repair via homologous recombination"/>
    <property type="evidence" value="ECO:0007669"/>
    <property type="project" value="TreeGrafter"/>
</dbReference>
<dbReference type="EMBL" id="JAUIQD010000004">
    <property type="protein sequence ID" value="KAK3353108.1"/>
    <property type="molecule type" value="Genomic_DNA"/>
</dbReference>
<evidence type="ECO:0000259" key="7">
    <source>
        <dbReference type="Pfam" id="PF08784"/>
    </source>
</evidence>
<dbReference type="InterPro" id="IPR012340">
    <property type="entry name" value="NA-bd_OB-fold"/>
</dbReference>
<dbReference type="InterPro" id="IPR014892">
    <property type="entry name" value="RPA_C"/>
</dbReference>
<name>A0AAJ0ME40_9PEZI</name>
<keyword evidence="3" id="KW-0235">DNA replication</keyword>
<evidence type="ECO:0000256" key="4">
    <source>
        <dbReference type="ARBA" id="ARBA00023125"/>
    </source>
</evidence>
<feature type="region of interest" description="Disordered" evidence="6">
    <location>
        <begin position="1"/>
        <end position="50"/>
    </location>
</feature>
<dbReference type="GO" id="GO:0006260">
    <property type="term" value="P:DNA replication"/>
    <property type="evidence" value="ECO:0007669"/>
    <property type="project" value="UniProtKB-KW"/>
</dbReference>
<feature type="domain" description="Replication protein A C-terminal" evidence="7">
    <location>
        <begin position="177"/>
        <end position="290"/>
    </location>
</feature>
<dbReference type="GO" id="GO:0005662">
    <property type="term" value="C:DNA replication factor A complex"/>
    <property type="evidence" value="ECO:0007669"/>
    <property type="project" value="TreeGrafter"/>
</dbReference>
<evidence type="ECO:0000256" key="5">
    <source>
        <dbReference type="ARBA" id="ARBA00023242"/>
    </source>
</evidence>
<evidence type="ECO:0000256" key="2">
    <source>
        <dbReference type="ARBA" id="ARBA00007815"/>
    </source>
</evidence>
<reference evidence="8" key="2">
    <citation type="submission" date="2023-06" db="EMBL/GenBank/DDBJ databases">
        <authorList>
            <consortium name="Lawrence Berkeley National Laboratory"/>
            <person name="Haridas S."/>
            <person name="Hensen N."/>
            <person name="Bonometti L."/>
            <person name="Westerberg I."/>
            <person name="Brannstrom I.O."/>
            <person name="Guillou S."/>
            <person name="Cros-Aarteil S."/>
            <person name="Calhoun S."/>
            <person name="Kuo A."/>
            <person name="Mondo S."/>
            <person name="Pangilinan J."/>
            <person name="Riley R."/>
            <person name="Labutti K."/>
            <person name="Andreopoulos B."/>
            <person name="Lipzen A."/>
            <person name="Chen C."/>
            <person name="Yanf M."/>
            <person name="Daum C."/>
            <person name="Ng V."/>
            <person name="Clum A."/>
            <person name="Steindorff A."/>
            <person name="Ohm R."/>
            <person name="Martin F."/>
            <person name="Silar P."/>
            <person name="Natvig D."/>
            <person name="Lalanne C."/>
            <person name="Gautier V."/>
            <person name="Ament-Velasquez S.L."/>
            <person name="Kruys A."/>
            <person name="Hutchinson M.I."/>
            <person name="Powell A.J."/>
            <person name="Barry K."/>
            <person name="Miller A.N."/>
            <person name="Grigoriev I.V."/>
            <person name="Debuchy R."/>
            <person name="Gladieux P."/>
            <person name="Thoren M.H."/>
            <person name="Johannesson H."/>
        </authorList>
    </citation>
    <scope>NUCLEOTIDE SEQUENCE</scope>
    <source>
        <strain evidence="8">CBS 955.72</strain>
    </source>
</reference>
<evidence type="ECO:0000256" key="1">
    <source>
        <dbReference type="ARBA" id="ARBA00004123"/>
    </source>
</evidence>
<dbReference type="InterPro" id="IPR036390">
    <property type="entry name" value="WH_DNA-bd_sf"/>
</dbReference>
<keyword evidence="9" id="KW-1185">Reference proteome</keyword>
<dbReference type="GO" id="GO:0035861">
    <property type="term" value="C:site of double-strand break"/>
    <property type="evidence" value="ECO:0007669"/>
    <property type="project" value="TreeGrafter"/>
</dbReference>